<dbReference type="RefSeq" id="WP_169172986.1">
    <property type="nucleotide sequence ID" value="NZ_JAAIII010000007.1"/>
</dbReference>
<keyword evidence="2" id="KW-0472">Membrane</keyword>
<gene>
    <name evidence="4" type="ORF">G1C95_2167</name>
</gene>
<feature type="transmembrane region" description="Helical" evidence="2">
    <location>
        <begin position="198"/>
        <end position="217"/>
    </location>
</feature>
<dbReference type="Gene3D" id="1.20.144.10">
    <property type="entry name" value="Phosphatidic acid phosphatase type 2/haloperoxidase"/>
    <property type="match status" value="1"/>
</dbReference>
<organism evidence="4 5">
    <name type="scientific">Bifidobacterium oedipodis</name>
    <dbReference type="NCBI Taxonomy" id="2675322"/>
    <lineage>
        <taxon>Bacteria</taxon>
        <taxon>Bacillati</taxon>
        <taxon>Actinomycetota</taxon>
        <taxon>Actinomycetes</taxon>
        <taxon>Bifidobacteriales</taxon>
        <taxon>Bifidobacteriaceae</taxon>
        <taxon>Bifidobacterium</taxon>
    </lineage>
</organism>
<name>A0A7Y0ER90_9BIFI</name>
<sequence length="410" mass="42665">MSDVHNPIIRDSRKPANMVDALGSAPTSPSVGMPRAGAVNAGAGHADGSRAGAAYAGESYADTPRIDALRNLRADNQQDPLAALGPDRNTPTGLSASSIDRSITRVDPLIARPRISSSILCVLFGLLLIAAAFGVWYGCVFTESGQSYDELIWKQLPDRAPAWSMGLMGAVAHSWLVIAVSCVLAIIGIVIAALRRRWWLLGQMAVFAVLCLTATRLKGLLPRPFIINTESPAANSAPSGHTILAAAAVVVLVLGVPRAARALASVVAVAWSLTVGVSVMVGQWHRTGDVAMSLLLVAGIALLTLTFTRASGMDEPGRRVSSVSIQIVGTVLITGGLLLLAYSAYVIWQVAPGLTISASWSVEGAIISSIVGLSGLAALTQGLILTFRQLTASPLSRLGLIGAPPAPPRR</sequence>
<keyword evidence="5" id="KW-1185">Reference proteome</keyword>
<protein>
    <submittedName>
        <fullName evidence="4">Membrane-associated phospholipid phosphatase</fullName>
    </submittedName>
</protein>
<evidence type="ECO:0000259" key="3">
    <source>
        <dbReference type="Pfam" id="PF01569"/>
    </source>
</evidence>
<feature type="transmembrane region" description="Helical" evidence="2">
    <location>
        <begin position="320"/>
        <end position="345"/>
    </location>
</feature>
<dbReference type="Pfam" id="PF01569">
    <property type="entry name" value="PAP2"/>
    <property type="match status" value="1"/>
</dbReference>
<evidence type="ECO:0000256" key="2">
    <source>
        <dbReference type="SAM" id="Phobius"/>
    </source>
</evidence>
<dbReference type="EMBL" id="JAAIII010000007">
    <property type="protein sequence ID" value="NMM94979.1"/>
    <property type="molecule type" value="Genomic_DNA"/>
</dbReference>
<dbReference type="CDD" id="cd01610">
    <property type="entry name" value="PAP2_like"/>
    <property type="match status" value="1"/>
</dbReference>
<keyword evidence="2" id="KW-1133">Transmembrane helix</keyword>
<dbReference type="Proteomes" id="UP000532194">
    <property type="component" value="Unassembled WGS sequence"/>
</dbReference>
<reference evidence="4 5" key="1">
    <citation type="submission" date="2020-02" db="EMBL/GenBank/DDBJ databases">
        <title>Characterization of phylogenetic diversity of novel bifidobacterial species isolated in Czech ZOOs.</title>
        <authorList>
            <person name="Lugli G.A."/>
            <person name="Vera N.B."/>
            <person name="Ventura M."/>
        </authorList>
    </citation>
    <scope>NUCLEOTIDE SEQUENCE [LARGE SCALE GENOMIC DNA]</scope>
    <source>
        <strain evidence="4 5">DSM 109957</strain>
    </source>
</reference>
<dbReference type="InterPro" id="IPR000326">
    <property type="entry name" value="PAP2/HPO"/>
</dbReference>
<feature type="transmembrane region" description="Helical" evidence="2">
    <location>
        <begin position="119"/>
        <end position="138"/>
    </location>
</feature>
<feature type="transmembrane region" description="Helical" evidence="2">
    <location>
        <begin position="172"/>
        <end position="191"/>
    </location>
</feature>
<feature type="domain" description="Phosphatidic acid phosphatase type 2/haloperoxidase" evidence="3">
    <location>
        <begin position="201"/>
        <end position="309"/>
    </location>
</feature>
<accession>A0A7Y0ER90</accession>
<keyword evidence="2" id="KW-0812">Transmembrane</keyword>
<dbReference type="AlphaFoldDB" id="A0A7Y0ER90"/>
<feature type="transmembrane region" description="Helical" evidence="2">
    <location>
        <begin position="365"/>
        <end position="387"/>
    </location>
</feature>
<comment type="caution">
    <text evidence="4">The sequence shown here is derived from an EMBL/GenBank/DDBJ whole genome shotgun (WGS) entry which is preliminary data.</text>
</comment>
<feature type="transmembrane region" description="Helical" evidence="2">
    <location>
        <begin position="290"/>
        <end position="308"/>
    </location>
</feature>
<dbReference type="InterPro" id="IPR036938">
    <property type="entry name" value="PAP2/HPO_sf"/>
</dbReference>
<evidence type="ECO:0000313" key="4">
    <source>
        <dbReference type="EMBL" id="NMM94979.1"/>
    </source>
</evidence>
<proteinExistence type="predicted"/>
<evidence type="ECO:0000313" key="5">
    <source>
        <dbReference type="Proteomes" id="UP000532194"/>
    </source>
</evidence>
<feature type="transmembrane region" description="Helical" evidence="2">
    <location>
        <begin position="237"/>
        <end position="256"/>
    </location>
</feature>
<evidence type="ECO:0000256" key="1">
    <source>
        <dbReference type="SAM" id="MobiDB-lite"/>
    </source>
</evidence>
<feature type="region of interest" description="Disordered" evidence="1">
    <location>
        <begin position="1"/>
        <end position="43"/>
    </location>
</feature>
<feature type="transmembrane region" description="Helical" evidence="2">
    <location>
        <begin position="263"/>
        <end position="284"/>
    </location>
</feature>
<dbReference type="SUPFAM" id="SSF48317">
    <property type="entry name" value="Acid phosphatase/Vanadium-dependent haloperoxidase"/>
    <property type="match status" value="1"/>
</dbReference>